<dbReference type="GO" id="GO:0043565">
    <property type="term" value="F:sequence-specific DNA binding"/>
    <property type="evidence" value="ECO:0007669"/>
    <property type="project" value="InterPro"/>
</dbReference>
<dbReference type="InterPro" id="IPR018062">
    <property type="entry name" value="HTH_AraC-typ_CS"/>
</dbReference>
<keyword evidence="3" id="KW-0010">Activator</keyword>
<dbReference type="PROSITE" id="PS00041">
    <property type="entry name" value="HTH_ARAC_FAMILY_1"/>
    <property type="match status" value="1"/>
</dbReference>
<evidence type="ECO:0000256" key="2">
    <source>
        <dbReference type="ARBA" id="ARBA00023125"/>
    </source>
</evidence>
<dbReference type="EMBL" id="SMKL01000053">
    <property type="protein sequence ID" value="TDC48620.1"/>
    <property type="molecule type" value="Genomic_DNA"/>
</dbReference>
<dbReference type="Gene3D" id="1.10.10.60">
    <property type="entry name" value="Homeodomain-like"/>
    <property type="match status" value="1"/>
</dbReference>
<dbReference type="SMART" id="SM00342">
    <property type="entry name" value="HTH_ARAC"/>
    <property type="match status" value="1"/>
</dbReference>
<evidence type="ECO:0000256" key="4">
    <source>
        <dbReference type="ARBA" id="ARBA00023163"/>
    </source>
</evidence>
<evidence type="ECO:0000256" key="3">
    <source>
        <dbReference type="ARBA" id="ARBA00023159"/>
    </source>
</evidence>
<dbReference type="SUPFAM" id="SSF46689">
    <property type="entry name" value="Homeodomain-like"/>
    <property type="match status" value="2"/>
</dbReference>
<dbReference type="OrthoDB" id="5177252at2"/>
<accession>A0A4R4RH21</accession>
<protein>
    <submittedName>
        <fullName evidence="6">AraC family transcriptional regulator</fullName>
    </submittedName>
</protein>
<dbReference type="RefSeq" id="WP_131985951.1">
    <property type="nucleotide sequence ID" value="NZ_SMKL01000053.1"/>
</dbReference>
<dbReference type="AlphaFoldDB" id="A0A4R4RH21"/>
<reference evidence="6 7" key="1">
    <citation type="submission" date="2019-02" db="EMBL/GenBank/DDBJ databases">
        <title>Draft genome sequences of novel Actinobacteria.</title>
        <authorList>
            <person name="Sahin N."/>
            <person name="Ay H."/>
            <person name="Saygin H."/>
        </authorList>
    </citation>
    <scope>NUCLEOTIDE SEQUENCE [LARGE SCALE GENOMIC DNA]</scope>
    <source>
        <strain evidence="6 7">KC603</strain>
    </source>
</reference>
<dbReference type="InterPro" id="IPR009057">
    <property type="entry name" value="Homeodomain-like_sf"/>
</dbReference>
<evidence type="ECO:0000259" key="5">
    <source>
        <dbReference type="PROSITE" id="PS01124"/>
    </source>
</evidence>
<keyword evidence="4" id="KW-0804">Transcription</keyword>
<evidence type="ECO:0000313" key="7">
    <source>
        <dbReference type="Proteomes" id="UP000295621"/>
    </source>
</evidence>
<dbReference type="InterPro" id="IPR050204">
    <property type="entry name" value="AraC_XylS_family_regulators"/>
</dbReference>
<comment type="caution">
    <text evidence="6">The sequence shown here is derived from an EMBL/GenBank/DDBJ whole genome shotgun (WGS) entry which is preliminary data.</text>
</comment>
<dbReference type="Pfam" id="PF12833">
    <property type="entry name" value="HTH_18"/>
    <property type="match status" value="1"/>
</dbReference>
<dbReference type="SUPFAM" id="SSF51215">
    <property type="entry name" value="Regulatory protein AraC"/>
    <property type="match status" value="1"/>
</dbReference>
<dbReference type="PANTHER" id="PTHR46796">
    <property type="entry name" value="HTH-TYPE TRANSCRIPTIONAL ACTIVATOR RHAS-RELATED"/>
    <property type="match status" value="1"/>
</dbReference>
<dbReference type="GO" id="GO:0003700">
    <property type="term" value="F:DNA-binding transcription factor activity"/>
    <property type="evidence" value="ECO:0007669"/>
    <property type="project" value="InterPro"/>
</dbReference>
<feature type="domain" description="HTH araC/xylS-type" evidence="5">
    <location>
        <begin position="174"/>
        <end position="272"/>
    </location>
</feature>
<dbReference type="InterPro" id="IPR014710">
    <property type="entry name" value="RmlC-like_jellyroll"/>
</dbReference>
<sequence length="278" mass="30328">MTSPPVEQFPGSALSRAEAAARQWPSPPRPMFVSAGAYAAPRLRHAAAHRYAVWKLAYYRSGSIDALVDGVSYPVAAGSVLVVPPHADHAELAHTAYSNYFVLVNARPDQPWPRLTTDDGRQRLGAVFAALVREKSDPDEHARAMVDALVRQVDILLRRDLARRHDSAARVVVNAVEQLMEERYAEHVAIDALAREVGVSGSTLRAHFAAELGTSPQSRLLDIRLRHAVSLLQTSDLTLASVAERCGYHSASHLSRHVKAALGATPGEIRRRGRLPSP</sequence>
<dbReference type="Proteomes" id="UP000295621">
    <property type="component" value="Unassembled WGS sequence"/>
</dbReference>
<dbReference type="InterPro" id="IPR018060">
    <property type="entry name" value="HTH_AraC"/>
</dbReference>
<organism evidence="6 7">
    <name type="scientific">Jiangella ureilytica</name>
    <dbReference type="NCBI Taxonomy" id="2530374"/>
    <lineage>
        <taxon>Bacteria</taxon>
        <taxon>Bacillati</taxon>
        <taxon>Actinomycetota</taxon>
        <taxon>Actinomycetes</taxon>
        <taxon>Jiangellales</taxon>
        <taxon>Jiangellaceae</taxon>
        <taxon>Jiangella</taxon>
    </lineage>
</organism>
<keyword evidence="1" id="KW-0805">Transcription regulation</keyword>
<name>A0A4R4RH21_9ACTN</name>
<dbReference type="PROSITE" id="PS01124">
    <property type="entry name" value="HTH_ARAC_FAMILY_2"/>
    <property type="match status" value="1"/>
</dbReference>
<keyword evidence="7" id="KW-1185">Reference proteome</keyword>
<evidence type="ECO:0000256" key="1">
    <source>
        <dbReference type="ARBA" id="ARBA00023015"/>
    </source>
</evidence>
<proteinExistence type="predicted"/>
<gene>
    <name evidence="6" type="ORF">E1212_20715</name>
</gene>
<dbReference type="Gene3D" id="2.60.120.10">
    <property type="entry name" value="Jelly Rolls"/>
    <property type="match status" value="1"/>
</dbReference>
<keyword evidence="2" id="KW-0238">DNA-binding</keyword>
<evidence type="ECO:0000313" key="6">
    <source>
        <dbReference type="EMBL" id="TDC48620.1"/>
    </source>
</evidence>
<dbReference type="InterPro" id="IPR037923">
    <property type="entry name" value="HTH-like"/>
</dbReference>